<keyword evidence="3" id="KW-1133">Transmembrane helix</keyword>
<dbReference type="SMART" id="SM00267">
    <property type="entry name" value="GGDEF"/>
    <property type="match status" value="1"/>
</dbReference>
<feature type="domain" description="GGDEF" evidence="6">
    <location>
        <begin position="285"/>
        <end position="423"/>
    </location>
</feature>
<dbReference type="Gene3D" id="3.30.70.270">
    <property type="match status" value="1"/>
</dbReference>
<comment type="cofactor">
    <cofactor evidence="1">
        <name>Mg(2+)</name>
        <dbReference type="ChEBI" id="CHEBI:18420"/>
    </cofactor>
</comment>
<accession>A0A430KUJ3</accession>
<dbReference type="Pfam" id="PF00990">
    <property type="entry name" value="GGDEF"/>
    <property type="match status" value="1"/>
</dbReference>
<sequence>MSQRSSVSVTRRLHRLFVTSVAVVLLITGLVVLSFELFHNRNLMIDRAHVFSELSAPHLANVLAAGASPVSTTALLDSYFSEPNLLGVYVYRTDGSEFIRAVKSELDQPLPTPSFPLRTGLKEGHQISFDLFEYSVPIRYQGELVGQIYLQYGLAAIEQQMLVYLLFGLVLYGLSLLGVSLLSKRIQRGISEPVDEILRAMEEVTVQKNYALTLPERGGKGELHELIRGFNRMLEQINKTASELKSHQEAIEQHVYFDPLTGLANRRMLIQRMEQEVMRAKRSGQIGALVYLDLDHFKTINDSLGHNVGDAVLNSVAARIRSSVRKADTPARLGGDEFVVLLPDLGKTESAATHNALSIAEKIRQGISTSHQIDGRDLHVTPSIGIALFDGEKNELENLLMQADLAMYRAKEEGRNQVRFFLEQMQEHADRRQQVEENLRQAIKDDKLFVCYQPLVKSNGRIVGAEALVRWADDNSGLINPSAFIPIAEMTDLICSVGQWVLTDVCKQMAEWERQGKKLVVSVNISPREFQQSDFVEQVQDIVLGTGVRAEYLVFELTEGILLNHIEAVKTKMQRLSQLGIRFSLDDFGTGYSSLQYLKQLPLDTLKIDQSFVQDITTDSSDATIVSTIIAMAQTLGINVVAEGVEKREELEYLEHWGCRLFQGFYFSRAVRAKRMGALIPEAGENQLREVPITSYKKHQFTN</sequence>
<dbReference type="SMART" id="SM00304">
    <property type="entry name" value="HAMP"/>
    <property type="match status" value="1"/>
</dbReference>
<dbReference type="Pfam" id="PF00672">
    <property type="entry name" value="HAMP"/>
    <property type="match status" value="1"/>
</dbReference>
<dbReference type="SMART" id="SM00052">
    <property type="entry name" value="EAL"/>
    <property type="match status" value="1"/>
</dbReference>
<proteinExistence type="predicted"/>
<dbReference type="InterPro" id="IPR000160">
    <property type="entry name" value="GGDEF_dom"/>
</dbReference>
<evidence type="ECO:0000259" key="4">
    <source>
        <dbReference type="PROSITE" id="PS50883"/>
    </source>
</evidence>
<dbReference type="InterPro" id="IPR029787">
    <property type="entry name" value="Nucleotide_cyclase"/>
</dbReference>
<protein>
    <submittedName>
        <fullName evidence="7">EAL domain-containing protein</fullName>
    </submittedName>
</protein>
<dbReference type="PROSITE" id="PS50885">
    <property type="entry name" value="HAMP"/>
    <property type="match status" value="1"/>
</dbReference>
<dbReference type="InterPro" id="IPR052155">
    <property type="entry name" value="Biofilm_reg_signaling"/>
</dbReference>
<dbReference type="SUPFAM" id="SSF141868">
    <property type="entry name" value="EAL domain-like"/>
    <property type="match status" value="1"/>
</dbReference>
<dbReference type="PANTHER" id="PTHR44757:SF2">
    <property type="entry name" value="BIOFILM ARCHITECTURE MAINTENANCE PROTEIN MBAA"/>
    <property type="match status" value="1"/>
</dbReference>
<dbReference type="Gene3D" id="3.20.20.450">
    <property type="entry name" value="EAL domain"/>
    <property type="match status" value="1"/>
</dbReference>
<keyword evidence="3" id="KW-0472">Membrane</keyword>
<gene>
    <name evidence="7" type="ORF">EH243_02645</name>
</gene>
<dbReference type="EMBL" id="RQXW01000002">
    <property type="protein sequence ID" value="RTE67128.1"/>
    <property type="molecule type" value="Genomic_DNA"/>
</dbReference>
<evidence type="ECO:0000259" key="5">
    <source>
        <dbReference type="PROSITE" id="PS50885"/>
    </source>
</evidence>
<evidence type="ECO:0000256" key="1">
    <source>
        <dbReference type="ARBA" id="ARBA00001946"/>
    </source>
</evidence>
<keyword evidence="3" id="KW-0812">Transmembrane</keyword>
<dbReference type="RefSeq" id="WP_126157096.1">
    <property type="nucleotide sequence ID" value="NZ_RQXW01000002.1"/>
</dbReference>
<evidence type="ECO:0000256" key="2">
    <source>
        <dbReference type="SAM" id="Coils"/>
    </source>
</evidence>
<dbReference type="OrthoDB" id="9804951at2"/>
<name>A0A430KUJ3_9GAMM</name>
<reference evidence="7 8" key="1">
    <citation type="submission" date="2018-11" db="EMBL/GenBank/DDBJ databases">
        <title>The draft genome sequence of Amphritea opalescens ANRC-JH13T.</title>
        <authorList>
            <person name="Fang Z."/>
            <person name="Zhang Y."/>
            <person name="Han X."/>
        </authorList>
    </citation>
    <scope>NUCLEOTIDE SEQUENCE [LARGE SCALE GENOMIC DNA]</scope>
    <source>
        <strain evidence="7 8">ANRC-JH13</strain>
    </source>
</reference>
<dbReference type="FunFam" id="3.30.70.270:FF:000001">
    <property type="entry name" value="Diguanylate cyclase domain protein"/>
    <property type="match status" value="1"/>
</dbReference>
<dbReference type="SUPFAM" id="SSF55073">
    <property type="entry name" value="Nucleotide cyclase"/>
    <property type="match status" value="1"/>
</dbReference>
<dbReference type="PANTHER" id="PTHR44757">
    <property type="entry name" value="DIGUANYLATE CYCLASE DGCP"/>
    <property type="match status" value="1"/>
</dbReference>
<feature type="transmembrane region" description="Helical" evidence="3">
    <location>
        <begin position="161"/>
        <end position="182"/>
    </location>
</feature>
<keyword evidence="2" id="KW-0175">Coiled coil</keyword>
<dbReference type="Gene3D" id="6.10.340.10">
    <property type="match status" value="1"/>
</dbReference>
<dbReference type="CDD" id="cd01949">
    <property type="entry name" value="GGDEF"/>
    <property type="match status" value="1"/>
</dbReference>
<dbReference type="CDD" id="cd01948">
    <property type="entry name" value="EAL"/>
    <property type="match status" value="1"/>
</dbReference>
<dbReference type="InterPro" id="IPR043128">
    <property type="entry name" value="Rev_trsase/Diguanyl_cyclase"/>
</dbReference>
<dbReference type="NCBIfam" id="TIGR00254">
    <property type="entry name" value="GGDEF"/>
    <property type="match status" value="1"/>
</dbReference>
<dbReference type="Pfam" id="PF00563">
    <property type="entry name" value="EAL"/>
    <property type="match status" value="1"/>
</dbReference>
<dbReference type="GO" id="GO:0007165">
    <property type="term" value="P:signal transduction"/>
    <property type="evidence" value="ECO:0007669"/>
    <property type="project" value="InterPro"/>
</dbReference>
<dbReference type="Proteomes" id="UP000283087">
    <property type="component" value="Unassembled WGS sequence"/>
</dbReference>
<dbReference type="GO" id="GO:0003824">
    <property type="term" value="F:catalytic activity"/>
    <property type="evidence" value="ECO:0007669"/>
    <property type="project" value="UniProtKB-ARBA"/>
</dbReference>
<evidence type="ECO:0000259" key="6">
    <source>
        <dbReference type="PROSITE" id="PS50887"/>
    </source>
</evidence>
<feature type="transmembrane region" description="Helical" evidence="3">
    <location>
        <begin position="16"/>
        <end position="38"/>
    </location>
</feature>
<dbReference type="InterPro" id="IPR035919">
    <property type="entry name" value="EAL_sf"/>
</dbReference>
<dbReference type="AlphaFoldDB" id="A0A430KUJ3"/>
<feature type="coiled-coil region" evidence="2">
    <location>
        <begin position="393"/>
        <end position="445"/>
    </location>
</feature>
<evidence type="ECO:0000256" key="3">
    <source>
        <dbReference type="SAM" id="Phobius"/>
    </source>
</evidence>
<evidence type="ECO:0000313" key="8">
    <source>
        <dbReference type="Proteomes" id="UP000283087"/>
    </source>
</evidence>
<comment type="caution">
    <text evidence="7">The sequence shown here is derived from an EMBL/GenBank/DDBJ whole genome shotgun (WGS) entry which is preliminary data.</text>
</comment>
<feature type="domain" description="EAL" evidence="4">
    <location>
        <begin position="432"/>
        <end position="684"/>
    </location>
</feature>
<dbReference type="GO" id="GO:0016020">
    <property type="term" value="C:membrane"/>
    <property type="evidence" value="ECO:0007669"/>
    <property type="project" value="InterPro"/>
</dbReference>
<dbReference type="PROSITE" id="PS50883">
    <property type="entry name" value="EAL"/>
    <property type="match status" value="1"/>
</dbReference>
<organism evidence="7 8">
    <name type="scientific">Amphritea opalescens</name>
    <dbReference type="NCBI Taxonomy" id="2490544"/>
    <lineage>
        <taxon>Bacteria</taxon>
        <taxon>Pseudomonadati</taxon>
        <taxon>Pseudomonadota</taxon>
        <taxon>Gammaproteobacteria</taxon>
        <taxon>Oceanospirillales</taxon>
        <taxon>Oceanospirillaceae</taxon>
        <taxon>Amphritea</taxon>
    </lineage>
</organism>
<dbReference type="PROSITE" id="PS50887">
    <property type="entry name" value="GGDEF"/>
    <property type="match status" value="1"/>
</dbReference>
<feature type="domain" description="HAMP" evidence="5">
    <location>
        <begin position="188"/>
        <end position="242"/>
    </location>
</feature>
<keyword evidence="8" id="KW-1185">Reference proteome</keyword>
<dbReference type="InterPro" id="IPR001633">
    <property type="entry name" value="EAL_dom"/>
</dbReference>
<dbReference type="InterPro" id="IPR003660">
    <property type="entry name" value="HAMP_dom"/>
</dbReference>
<evidence type="ECO:0000313" key="7">
    <source>
        <dbReference type="EMBL" id="RTE67128.1"/>
    </source>
</evidence>
<dbReference type="CDD" id="cd06225">
    <property type="entry name" value="HAMP"/>
    <property type="match status" value="1"/>
</dbReference>